<gene>
    <name evidence="1" type="ORF">PHPALM_13941</name>
</gene>
<dbReference type="Proteomes" id="UP000237271">
    <property type="component" value="Unassembled WGS sequence"/>
</dbReference>
<name>A0A2P4XW31_9STRA</name>
<dbReference type="OrthoDB" id="126825at2759"/>
<sequence length="84" mass="9503">MPKRVRWRGKAFGVDAAEADEILTSLKTFDIDKSQAMACTICPEAEHKMRYRLLVCSSGEFREASDITCTWRGKNVTCLDSERA</sequence>
<reference evidence="1 2" key="1">
    <citation type="journal article" date="2017" name="Genome Biol. Evol.">
        <title>Phytophthora megakarya and P. palmivora, closely related causal agents of cacao black pod rot, underwent increases in genome sizes and gene numbers by different mechanisms.</title>
        <authorList>
            <person name="Ali S.S."/>
            <person name="Shao J."/>
            <person name="Lary D.J."/>
            <person name="Kronmiller B."/>
            <person name="Shen D."/>
            <person name="Strem M.D."/>
            <person name="Amoako-Attah I."/>
            <person name="Akrofi A.Y."/>
            <person name="Begoude B.A."/>
            <person name="Ten Hoopen G.M."/>
            <person name="Coulibaly K."/>
            <person name="Kebe B.I."/>
            <person name="Melnick R.L."/>
            <person name="Guiltinan M.J."/>
            <person name="Tyler B.M."/>
            <person name="Meinhardt L.W."/>
            <person name="Bailey B.A."/>
        </authorList>
    </citation>
    <scope>NUCLEOTIDE SEQUENCE [LARGE SCALE GENOMIC DNA]</scope>
    <source>
        <strain evidence="2">sbr112.9</strain>
    </source>
</reference>
<accession>A0A2P4XW31</accession>
<evidence type="ECO:0000313" key="2">
    <source>
        <dbReference type="Proteomes" id="UP000237271"/>
    </source>
</evidence>
<proteinExistence type="predicted"/>
<organism evidence="1 2">
    <name type="scientific">Phytophthora palmivora</name>
    <dbReference type="NCBI Taxonomy" id="4796"/>
    <lineage>
        <taxon>Eukaryota</taxon>
        <taxon>Sar</taxon>
        <taxon>Stramenopiles</taxon>
        <taxon>Oomycota</taxon>
        <taxon>Peronosporomycetes</taxon>
        <taxon>Peronosporales</taxon>
        <taxon>Peronosporaceae</taxon>
        <taxon>Phytophthora</taxon>
    </lineage>
</organism>
<dbReference type="EMBL" id="NCKW01007824">
    <property type="protein sequence ID" value="POM69760.1"/>
    <property type="molecule type" value="Genomic_DNA"/>
</dbReference>
<dbReference type="AlphaFoldDB" id="A0A2P4XW31"/>
<protein>
    <submittedName>
        <fullName evidence="1">Uncharacterized protein</fullName>
    </submittedName>
</protein>
<evidence type="ECO:0000313" key="1">
    <source>
        <dbReference type="EMBL" id="POM69760.1"/>
    </source>
</evidence>
<keyword evidence="2" id="KW-1185">Reference proteome</keyword>
<comment type="caution">
    <text evidence="1">The sequence shown here is derived from an EMBL/GenBank/DDBJ whole genome shotgun (WGS) entry which is preliminary data.</text>
</comment>